<keyword evidence="1" id="KW-0732">Signal</keyword>
<proteinExistence type="predicted"/>
<sequence>MRIRKHDYLVIALAAPLFLAACADKDVYDPNKVRPIAPVENPLGEDFVAPEGFDWSMITTVKLNVEVKDQFNGQYNYLVEVFTSNPLSNERVTPLSAGYAKHGNNYIAEISIPKATTHLFIRQTDPKQRKEIFEYAVPKDGETINSKLYFTEVQTKALPSHGTSGWDQITPMNIEATPIDGIKDDHIFHYEAGGQLKNNTTFIIEGEYAKGLTSENWNNGTATVIIKGTWKMQGTLQGLRIIVANHGKITGDNILLGNGSSIEIQKGGIAEFKTFSLQTDDVIHNFGTFKTDKISDVNSGCLIYNGKEATFDVTNNIESFKSSTLHNHGNFIVGGNIRTNDNDLKGIIANYETGYLKATEFIGGVKTFINDNIVEVEKYDASNITASWLYNNCTFIAKKAFYFTQLVVDNGSITGAQNGNAWAATEVKSYNDGNIAKLTLKNGSIIKSTTFTCGSSLEINAGINTPSMVQAETITYEWTTYLKGNLILAVNNEINAGVQVSWGISDRRYEKEPSVKITKKDEAKEEIETCTGIIYEGNSGNPDPEDPSKPDIGVNIVYTYAFEDQWPAYGDFDMNDVIVSINKMSITDNKKLTIQGNIRAVGSSRKTGIGIQFLNVSSSGVTLSGKVQSGTPVFESGQSNPVVILSTNVHKYCNPSIADDDFTFYCTDPIAGGVYNSGNGAEFEIAQTFPTAEAAVKAMNINNIDVFIISKEAQGDTRRTEIHLPNYAPTNLGTTELFGMSNDASAYNNTLASQQKGYYISTEGLAWGICIPSTEVWKWPKERKKITDVYPEFKAWVISGGETENQDWISNHNNDVFIRP</sequence>
<dbReference type="Pfam" id="PF16130">
    <property type="entry name" value="DUF4842"/>
    <property type="match status" value="1"/>
</dbReference>
<dbReference type="AlphaFoldDB" id="A0A414L3T7"/>
<evidence type="ECO:0000256" key="1">
    <source>
        <dbReference type="SAM" id="SignalP"/>
    </source>
</evidence>
<evidence type="ECO:0000259" key="2">
    <source>
        <dbReference type="Pfam" id="PF16130"/>
    </source>
</evidence>
<organism evidence="3 4">
    <name type="scientific">Bacteroides intestinalis</name>
    <dbReference type="NCBI Taxonomy" id="329854"/>
    <lineage>
        <taxon>Bacteria</taxon>
        <taxon>Pseudomonadati</taxon>
        <taxon>Bacteroidota</taxon>
        <taxon>Bacteroidia</taxon>
        <taxon>Bacteroidales</taxon>
        <taxon>Bacteroidaceae</taxon>
        <taxon>Bacteroides</taxon>
    </lineage>
</organism>
<gene>
    <name evidence="3" type="ORF">DW712_18450</name>
</gene>
<dbReference type="InterPro" id="IPR032295">
    <property type="entry name" value="DUF4842"/>
</dbReference>
<dbReference type="PROSITE" id="PS51257">
    <property type="entry name" value="PROKAR_LIPOPROTEIN"/>
    <property type="match status" value="1"/>
</dbReference>
<evidence type="ECO:0000313" key="3">
    <source>
        <dbReference type="EMBL" id="RHE89350.1"/>
    </source>
</evidence>
<feature type="signal peptide" evidence="1">
    <location>
        <begin position="1"/>
        <end position="23"/>
    </location>
</feature>
<feature type="domain" description="DUF4842" evidence="2">
    <location>
        <begin position="591"/>
        <end position="808"/>
    </location>
</feature>
<reference evidence="3 4" key="1">
    <citation type="submission" date="2018-08" db="EMBL/GenBank/DDBJ databases">
        <title>A genome reference for cultivated species of the human gut microbiota.</title>
        <authorList>
            <person name="Zou Y."/>
            <person name="Xue W."/>
            <person name="Luo G."/>
        </authorList>
    </citation>
    <scope>NUCLEOTIDE SEQUENCE [LARGE SCALE GENOMIC DNA]</scope>
    <source>
        <strain evidence="3 4">AM27-17</strain>
    </source>
</reference>
<dbReference type="RefSeq" id="WP_118223218.1">
    <property type="nucleotide sequence ID" value="NZ_JADNIJ010000018.1"/>
</dbReference>
<feature type="chain" id="PRO_5019086129" evidence="1">
    <location>
        <begin position="24"/>
        <end position="820"/>
    </location>
</feature>
<protein>
    <submittedName>
        <fullName evidence="3">LruC domain-containing protein</fullName>
    </submittedName>
</protein>
<evidence type="ECO:0000313" key="4">
    <source>
        <dbReference type="Proteomes" id="UP000285650"/>
    </source>
</evidence>
<comment type="caution">
    <text evidence="3">The sequence shown here is derived from an EMBL/GenBank/DDBJ whole genome shotgun (WGS) entry which is preliminary data.</text>
</comment>
<dbReference type="Proteomes" id="UP000285650">
    <property type="component" value="Unassembled WGS sequence"/>
</dbReference>
<accession>A0A414L3T7</accession>
<dbReference type="NCBIfam" id="TIGR04456">
    <property type="entry name" value="LruC_dom"/>
    <property type="match status" value="1"/>
</dbReference>
<dbReference type="InterPro" id="IPR031025">
    <property type="entry name" value="LruC_dom"/>
</dbReference>
<dbReference type="EMBL" id="QSKV01000014">
    <property type="protein sequence ID" value="RHE89350.1"/>
    <property type="molecule type" value="Genomic_DNA"/>
</dbReference>
<name>A0A414L3T7_9BACE</name>